<dbReference type="Proteomes" id="UP000789342">
    <property type="component" value="Unassembled WGS sequence"/>
</dbReference>
<protein>
    <submittedName>
        <fullName evidence="1">18493_t:CDS:1</fullName>
    </submittedName>
</protein>
<evidence type="ECO:0000313" key="2">
    <source>
        <dbReference type="Proteomes" id="UP000789342"/>
    </source>
</evidence>
<dbReference type="EMBL" id="CAJVPV010011355">
    <property type="protein sequence ID" value="CAG8660382.1"/>
    <property type="molecule type" value="Genomic_DNA"/>
</dbReference>
<sequence>MFVYNDNAMDQQNREDITRPIQSAVDPGRDTAICGETELIERRLVAATEVEINALTDERNELDNITRSGTVNGLNDN</sequence>
<keyword evidence="2" id="KW-1185">Reference proteome</keyword>
<feature type="non-terminal residue" evidence="1">
    <location>
        <position position="77"/>
    </location>
</feature>
<gene>
    <name evidence="1" type="ORF">AMORRO_LOCUS10380</name>
</gene>
<comment type="caution">
    <text evidence="1">The sequence shown here is derived from an EMBL/GenBank/DDBJ whole genome shotgun (WGS) entry which is preliminary data.</text>
</comment>
<proteinExistence type="predicted"/>
<reference evidence="1" key="1">
    <citation type="submission" date="2021-06" db="EMBL/GenBank/DDBJ databases">
        <authorList>
            <person name="Kallberg Y."/>
            <person name="Tangrot J."/>
            <person name="Rosling A."/>
        </authorList>
    </citation>
    <scope>NUCLEOTIDE SEQUENCE</scope>
    <source>
        <strain evidence="1">CL551</strain>
    </source>
</reference>
<name>A0A9N9E0N6_9GLOM</name>
<evidence type="ECO:0000313" key="1">
    <source>
        <dbReference type="EMBL" id="CAG8660382.1"/>
    </source>
</evidence>
<organism evidence="1 2">
    <name type="scientific">Acaulospora morrowiae</name>
    <dbReference type="NCBI Taxonomy" id="94023"/>
    <lineage>
        <taxon>Eukaryota</taxon>
        <taxon>Fungi</taxon>
        <taxon>Fungi incertae sedis</taxon>
        <taxon>Mucoromycota</taxon>
        <taxon>Glomeromycotina</taxon>
        <taxon>Glomeromycetes</taxon>
        <taxon>Diversisporales</taxon>
        <taxon>Acaulosporaceae</taxon>
        <taxon>Acaulospora</taxon>
    </lineage>
</organism>
<accession>A0A9N9E0N6</accession>
<feature type="non-terminal residue" evidence="1">
    <location>
        <position position="1"/>
    </location>
</feature>
<dbReference type="AlphaFoldDB" id="A0A9N9E0N6"/>